<proteinExistence type="predicted"/>
<sequence length="408" mass="43322">MKKKGGCPCCPASSKKFFLPSAHGEGHDGFCRMEPVLSLVVDGGVRAVDDRILHLVHPVGGEGVHVQGMFVGEGHALLRAFPVLVCLKGAVDDGLALVGHPVAPVLGDDHIGIPVGLFLVVGDPEGSAVVKGVLLCLLDDPVGHLVALRVGQGDFHAVSWKQEGLGERDGDGFLVGGGIGPDDGDLESPGILSPFLLDGHEVGDALQGVIQVVLHADDGHGRPRGHLPEIGVAFLPEAVPARDGVAHAGQDDGRVLGHLAVGDLHVAGIEKMGVAAELGYSGLHGIPRTRRLLEEHEEHGLVGQIVRRPVEGELHLQVAGNVEKGVDFFLRPLLEGDEMFPPEKRLHDSLSSLNARSSGRVFLYRRTGPPHRERRPSPVRPSMSVRRGRGPGPRVPGRSRRRECRTVP</sequence>
<dbReference type="AlphaFoldDB" id="A0A644WI89"/>
<gene>
    <name evidence="2" type="ORF">SDC9_49749</name>
</gene>
<feature type="compositionally biased region" description="Basic residues" evidence="1">
    <location>
        <begin position="397"/>
        <end position="408"/>
    </location>
</feature>
<evidence type="ECO:0000313" key="2">
    <source>
        <dbReference type="EMBL" id="MPM03482.1"/>
    </source>
</evidence>
<comment type="caution">
    <text evidence="2">The sequence shown here is derived from an EMBL/GenBank/DDBJ whole genome shotgun (WGS) entry which is preliminary data.</text>
</comment>
<name>A0A644WI89_9ZZZZ</name>
<organism evidence="2">
    <name type="scientific">bioreactor metagenome</name>
    <dbReference type="NCBI Taxonomy" id="1076179"/>
    <lineage>
        <taxon>unclassified sequences</taxon>
        <taxon>metagenomes</taxon>
        <taxon>ecological metagenomes</taxon>
    </lineage>
</organism>
<reference evidence="2" key="1">
    <citation type="submission" date="2019-08" db="EMBL/GenBank/DDBJ databases">
        <authorList>
            <person name="Kucharzyk K."/>
            <person name="Murdoch R.W."/>
            <person name="Higgins S."/>
            <person name="Loffler F."/>
        </authorList>
    </citation>
    <scope>NUCLEOTIDE SEQUENCE</scope>
</reference>
<protein>
    <submittedName>
        <fullName evidence="2">Uncharacterized protein</fullName>
    </submittedName>
</protein>
<evidence type="ECO:0000256" key="1">
    <source>
        <dbReference type="SAM" id="MobiDB-lite"/>
    </source>
</evidence>
<dbReference type="EMBL" id="VSSQ01000956">
    <property type="protein sequence ID" value="MPM03482.1"/>
    <property type="molecule type" value="Genomic_DNA"/>
</dbReference>
<accession>A0A644WI89</accession>
<feature type="region of interest" description="Disordered" evidence="1">
    <location>
        <begin position="365"/>
        <end position="408"/>
    </location>
</feature>